<feature type="chain" id="PRO_5042047108" description="Secreted protein" evidence="2">
    <location>
        <begin position="23"/>
        <end position="141"/>
    </location>
</feature>
<dbReference type="AlphaFoldDB" id="A0AAD6XJ81"/>
<evidence type="ECO:0008006" key="5">
    <source>
        <dbReference type="Google" id="ProtNLM"/>
    </source>
</evidence>
<sequence>MFGWVCFLLISVLSSLAGPRDAALSYFFCEGHKARHCKCKNLEENLSTATDANYPSTQRSTSQQDFRNSYLSVHNSALIPLISSKVGDSTRCAKLVIINPRGRSTDGTAKLYSTNGLGTTDVPDSAQHHRPKQEYTYPPRR</sequence>
<dbReference type="Proteomes" id="UP001222325">
    <property type="component" value="Unassembled WGS sequence"/>
</dbReference>
<feature type="compositionally biased region" description="Polar residues" evidence="1">
    <location>
        <begin position="105"/>
        <end position="118"/>
    </location>
</feature>
<organism evidence="3 4">
    <name type="scientific">Mycena belliarum</name>
    <dbReference type="NCBI Taxonomy" id="1033014"/>
    <lineage>
        <taxon>Eukaryota</taxon>
        <taxon>Fungi</taxon>
        <taxon>Dikarya</taxon>
        <taxon>Basidiomycota</taxon>
        <taxon>Agaricomycotina</taxon>
        <taxon>Agaricomycetes</taxon>
        <taxon>Agaricomycetidae</taxon>
        <taxon>Agaricales</taxon>
        <taxon>Marasmiineae</taxon>
        <taxon>Mycenaceae</taxon>
        <taxon>Mycena</taxon>
    </lineage>
</organism>
<protein>
    <recommendedName>
        <fullName evidence="5">Secreted protein</fullName>
    </recommendedName>
</protein>
<feature type="signal peptide" evidence="2">
    <location>
        <begin position="1"/>
        <end position="22"/>
    </location>
</feature>
<keyword evidence="4" id="KW-1185">Reference proteome</keyword>
<comment type="caution">
    <text evidence="3">The sequence shown here is derived from an EMBL/GenBank/DDBJ whole genome shotgun (WGS) entry which is preliminary data.</text>
</comment>
<proteinExistence type="predicted"/>
<evidence type="ECO:0000256" key="2">
    <source>
        <dbReference type="SAM" id="SignalP"/>
    </source>
</evidence>
<gene>
    <name evidence="3" type="ORF">B0H15DRAFT_38785</name>
</gene>
<name>A0AAD6XJ81_9AGAR</name>
<evidence type="ECO:0000256" key="1">
    <source>
        <dbReference type="SAM" id="MobiDB-lite"/>
    </source>
</evidence>
<keyword evidence="2" id="KW-0732">Signal</keyword>
<evidence type="ECO:0000313" key="3">
    <source>
        <dbReference type="EMBL" id="KAJ7075146.1"/>
    </source>
</evidence>
<evidence type="ECO:0000313" key="4">
    <source>
        <dbReference type="Proteomes" id="UP001222325"/>
    </source>
</evidence>
<dbReference type="EMBL" id="JARJCN010000102">
    <property type="protein sequence ID" value="KAJ7075146.1"/>
    <property type="molecule type" value="Genomic_DNA"/>
</dbReference>
<reference evidence="3" key="1">
    <citation type="submission" date="2023-03" db="EMBL/GenBank/DDBJ databases">
        <title>Massive genome expansion in bonnet fungi (Mycena s.s.) driven by repeated elements and novel gene families across ecological guilds.</title>
        <authorList>
            <consortium name="Lawrence Berkeley National Laboratory"/>
            <person name="Harder C.B."/>
            <person name="Miyauchi S."/>
            <person name="Viragh M."/>
            <person name="Kuo A."/>
            <person name="Thoen E."/>
            <person name="Andreopoulos B."/>
            <person name="Lu D."/>
            <person name="Skrede I."/>
            <person name="Drula E."/>
            <person name="Henrissat B."/>
            <person name="Morin E."/>
            <person name="Kohler A."/>
            <person name="Barry K."/>
            <person name="LaButti K."/>
            <person name="Morin E."/>
            <person name="Salamov A."/>
            <person name="Lipzen A."/>
            <person name="Mereny Z."/>
            <person name="Hegedus B."/>
            <person name="Baldrian P."/>
            <person name="Stursova M."/>
            <person name="Weitz H."/>
            <person name="Taylor A."/>
            <person name="Grigoriev I.V."/>
            <person name="Nagy L.G."/>
            <person name="Martin F."/>
            <person name="Kauserud H."/>
        </authorList>
    </citation>
    <scope>NUCLEOTIDE SEQUENCE</scope>
    <source>
        <strain evidence="3">CBHHK173m</strain>
    </source>
</reference>
<accession>A0AAD6XJ81</accession>
<feature type="region of interest" description="Disordered" evidence="1">
    <location>
        <begin position="102"/>
        <end position="141"/>
    </location>
</feature>